<dbReference type="AlphaFoldDB" id="A0A5J9VAI3"/>
<keyword evidence="1" id="KW-0175">Coiled coil</keyword>
<feature type="compositionally biased region" description="Acidic residues" evidence="2">
    <location>
        <begin position="93"/>
        <end position="103"/>
    </location>
</feature>
<feature type="compositionally biased region" description="Polar residues" evidence="2">
    <location>
        <begin position="535"/>
        <end position="556"/>
    </location>
</feature>
<feature type="region of interest" description="Disordered" evidence="2">
    <location>
        <begin position="1"/>
        <end position="123"/>
    </location>
</feature>
<gene>
    <name evidence="3" type="ORF">EJB05_24847</name>
</gene>
<keyword evidence="4" id="KW-1185">Reference proteome</keyword>
<sequence>MVGRGVVRSVKSIYARATGKGTDEAEGSGGGKGRTKSRGSRGGSRRRGKSGRVPSPSPSPSVHDSGEEEEDEREVGEEREVEEELPSVNGSETSEDEEGEAPEEPSSVFSRGPAQLPSRSIPVDRRPVIRPVLPRSWDVITPGDHDRPPPPNGILGILCRQCYPGVVQYKGKQEPALTWDHYKVAQDLPDSGSRCFAHKAERVMMELWDFFICEPGMEEVAASVVNKVCQKLVPDMWYEARIQAVITYHAQVHKTTVNKAQARTMQLTRAQYLLVPPSWLATHHPTWEFMARRWCDPEWWEQTHKAAQERRLKMAGPAHHQGSQSLNQYAKKWSAAHGGQPCGQFMAFALAHKGKAESEVSFNPEDPPSAYSNATVHSRISQYTAAARQVHGEDWDPSTHDLDGELVMRMGGGKKHGRYWIGDSTLDTASTLTLSQIRARSTDSAPPIRPRPTATQIQIDQVQASMEAKMEEKLREERQRYEALMRSQMQAMFTYIQSTGAPLPPPDLFPGLAGGVPPPGGVTPPSGASPAATPNQSEASNFPISPTSPWTAWSPQ</sequence>
<comment type="caution">
    <text evidence="3">The sequence shown here is derived from an EMBL/GenBank/DDBJ whole genome shotgun (WGS) entry which is preliminary data.</text>
</comment>
<reference evidence="3 4" key="1">
    <citation type="journal article" date="2019" name="Sci. Rep.">
        <title>A high-quality genome of Eragrostis curvula grass provides insights into Poaceae evolution and supports new strategies to enhance forage quality.</title>
        <authorList>
            <person name="Carballo J."/>
            <person name="Santos B.A.C.M."/>
            <person name="Zappacosta D."/>
            <person name="Garbus I."/>
            <person name="Selva J.P."/>
            <person name="Gallo C.A."/>
            <person name="Diaz A."/>
            <person name="Albertini E."/>
            <person name="Caccamo M."/>
            <person name="Echenique V."/>
        </authorList>
    </citation>
    <scope>NUCLEOTIDE SEQUENCE [LARGE SCALE GENOMIC DNA]</scope>
    <source>
        <strain evidence="4">cv. Victoria</strain>
        <tissue evidence="3">Leaf</tissue>
    </source>
</reference>
<feature type="compositionally biased region" description="Acidic residues" evidence="2">
    <location>
        <begin position="66"/>
        <end position="85"/>
    </location>
</feature>
<dbReference type="EMBL" id="RWGY01000011">
    <property type="protein sequence ID" value="TVU33063.1"/>
    <property type="molecule type" value="Genomic_DNA"/>
</dbReference>
<organism evidence="3 4">
    <name type="scientific">Eragrostis curvula</name>
    <name type="common">weeping love grass</name>
    <dbReference type="NCBI Taxonomy" id="38414"/>
    <lineage>
        <taxon>Eukaryota</taxon>
        <taxon>Viridiplantae</taxon>
        <taxon>Streptophyta</taxon>
        <taxon>Embryophyta</taxon>
        <taxon>Tracheophyta</taxon>
        <taxon>Spermatophyta</taxon>
        <taxon>Magnoliopsida</taxon>
        <taxon>Liliopsida</taxon>
        <taxon>Poales</taxon>
        <taxon>Poaceae</taxon>
        <taxon>PACMAD clade</taxon>
        <taxon>Chloridoideae</taxon>
        <taxon>Eragrostideae</taxon>
        <taxon>Eragrostidinae</taxon>
        <taxon>Eragrostis</taxon>
    </lineage>
</organism>
<name>A0A5J9VAI3_9POAL</name>
<evidence type="ECO:0000313" key="3">
    <source>
        <dbReference type="EMBL" id="TVU33063.1"/>
    </source>
</evidence>
<evidence type="ECO:0000256" key="1">
    <source>
        <dbReference type="SAM" id="Coils"/>
    </source>
</evidence>
<evidence type="ECO:0000313" key="4">
    <source>
        <dbReference type="Proteomes" id="UP000324897"/>
    </source>
</evidence>
<feature type="region of interest" description="Disordered" evidence="2">
    <location>
        <begin position="504"/>
        <end position="556"/>
    </location>
</feature>
<dbReference type="OrthoDB" id="686875at2759"/>
<feature type="compositionally biased region" description="Basic residues" evidence="2">
    <location>
        <begin position="33"/>
        <end position="50"/>
    </location>
</feature>
<dbReference type="GO" id="GO:0032196">
    <property type="term" value="P:transposition"/>
    <property type="evidence" value="ECO:0007669"/>
    <property type="project" value="InterPro"/>
</dbReference>
<dbReference type="InterPro" id="IPR039266">
    <property type="entry name" value="EN-1/SPM"/>
</dbReference>
<protein>
    <submittedName>
        <fullName evidence="3">Uncharacterized protein</fullName>
    </submittedName>
</protein>
<dbReference type="PANTHER" id="PTHR33157">
    <property type="entry name" value="AUTONOMOUS TRANSPOSABLE ELEMENT EN-1 MOSAIC PROTEIN-RELATED"/>
    <property type="match status" value="1"/>
</dbReference>
<dbReference type="Proteomes" id="UP000324897">
    <property type="component" value="Chromosome 1"/>
</dbReference>
<dbReference type="PANTHER" id="PTHR33157:SF12">
    <property type="entry name" value="TRANSPOSASE TNP1_EN_SPM-LIKE DOMAIN-CONTAINING PROTEIN"/>
    <property type="match status" value="1"/>
</dbReference>
<accession>A0A5J9VAI3</accession>
<feature type="coiled-coil region" evidence="1">
    <location>
        <begin position="459"/>
        <end position="491"/>
    </location>
</feature>
<proteinExistence type="predicted"/>
<dbReference type="Gramene" id="TVU33063">
    <property type="protein sequence ID" value="TVU33063"/>
    <property type="gene ID" value="EJB05_24847"/>
</dbReference>
<evidence type="ECO:0000256" key="2">
    <source>
        <dbReference type="SAM" id="MobiDB-lite"/>
    </source>
</evidence>
<feature type="compositionally biased region" description="Low complexity" evidence="2">
    <location>
        <begin position="523"/>
        <end position="534"/>
    </location>
</feature>